<reference evidence="11" key="2">
    <citation type="submission" date="2021-04" db="EMBL/GenBank/DDBJ databases">
        <title>Genome-wide patterns of bracovirus chromosomal integration into multiple host tissues during parasitism.</title>
        <authorList>
            <person name="Chebbi M.A.C."/>
        </authorList>
    </citation>
    <scope>NUCLEOTIDE SEQUENCE</scope>
    <source>
        <tissue evidence="11">Whole body</tissue>
    </source>
</reference>
<proteinExistence type="predicted"/>
<evidence type="ECO:0000256" key="1">
    <source>
        <dbReference type="ARBA" id="ARBA00022603"/>
    </source>
</evidence>
<evidence type="ECO:0000256" key="6">
    <source>
        <dbReference type="ARBA" id="ARBA00022833"/>
    </source>
</evidence>
<dbReference type="PROSITE" id="PS50280">
    <property type="entry name" value="SET"/>
    <property type="match status" value="1"/>
</dbReference>
<keyword evidence="5 7" id="KW-0863">Zinc-finger</keyword>
<evidence type="ECO:0000259" key="10">
    <source>
        <dbReference type="PROSITE" id="PS50865"/>
    </source>
</evidence>
<dbReference type="Pfam" id="PF01753">
    <property type="entry name" value="zf-MYND"/>
    <property type="match status" value="1"/>
</dbReference>
<dbReference type="PANTHER" id="PTHR46165">
    <property type="entry name" value="SET AND MYND DOMAIN-CONTAINING PROTEIN 4"/>
    <property type="match status" value="1"/>
</dbReference>
<gene>
    <name evidence="11" type="ORF">G9C98_002060</name>
</gene>
<evidence type="ECO:0000256" key="2">
    <source>
        <dbReference type="ARBA" id="ARBA00022679"/>
    </source>
</evidence>
<dbReference type="Pfam" id="PF00856">
    <property type="entry name" value="SET"/>
    <property type="match status" value="1"/>
</dbReference>
<keyword evidence="2" id="KW-0808">Transferase</keyword>
<dbReference type="InterPro" id="IPR002893">
    <property type="entry name" value="Znf_MYND"/>
</dbReference>
<dbReference type="OrthoDB" id="5945798at2759"/>
<dbReference type="InterPro" id="IPR001214">
    <property type="entry name" value="SET_dom"/>
</dbReference>
<evidence type="ECO:0000256" key="3">
    <source>
        <dbReference type="ARBA" id="ARBA00022691"/>
    </source>
</evidence>
<dbReference type="EMBL" id="JAAOIC020000019">
    <property type="protein sequence ID" value="KAG8041072.1"/>
    <property type="molecule type" value="Genomic_DNA"/>
</dbReference>
<evidence type="ECO:0000256" key="5">
    <source>
        <dbReference type="ARBA" id="ARBA00022771"/>
    </source>
</evidence>
<evidence type="ECO:0000313" key="12">
    <source>
        <dbReference type="Proteomes" id="UP000729913"/>
    </source>
</evidence>
<keyword evidence="3" id="KW-0949">S-adenosyl-L-methionine</keyword>
<evidence type="ECO:0008006" key="13">
    <source>
        <dbReference type="Google" id="ProtNLM"/>
    </source>
</evidence>
<evidence type="ECO:0000256" key="7">
    <source>
        <dbReference type="PROSITE-ProRule" id="PRU00134"/>
    </source>
</evidence>
<evidence type="ECO:0000256" key="8">
    <source>
        <dbReference type="SAM" id="MobiDB-lite"/>
    </source>
</evidence>
<evidence type="ECO:0000259" key="9">
    <source>
        <dbReference type="PROSITE" id="PS50280"/>
    </source>
</evidence>
<feature type="domain" description="SET" evidence="9">
    <location>
        <begin position="228"/>
        <end position="514"/>
    </location>
</feature>
<name>A0A8J5UTA9_9HYME</name>
<feature type="domain" description="MYND-type" evidence="10">
    <location>
        <begin position="273"/>
        <end position="312"/>
    </location>
</feature>
<dbReference type="GO" id="GO:0008270">
    <property type="term" value="F:zinc ion binding"/>
    <property type="evidence" value="ECO:0007669"/>
    <property type="project" value="UniProtKB-KW"/>
</dbReference>
<dbReference type="Proteomes" id="UP000729913">
    <property type="component" value="Unassembled WGS sequence"/>
</dbReference>
<dbReference type="GO" id="GO:0008168">
    <property type="term" value="F:methyltransferase activity"/>
    <property type="evidence" value="ECO:0007669"/>
    <property type="project" value="UniProtKB-KW"/>
</dbReference>
<feature type="region of interest" description="Disordered" evidence="8">
    <location>
        <begin position="136"/>
        <end position="175"/>
    </location>
</feature>
<comment type="caution">
    <text evidence="11">The sequence shown here is derived from an EMBL/GenBank/DDBJ whole genome shotgun (WGS) entry which is preliminary data.</text>
</comment>
<sequence>MDFAKELVLRMRQKNKSHVGYGLQTESEALVGHILQNMAKSPMPSFKIDKKNEKDCLRYRDEGNQHFVAGDDQEAIISYTRSLAYANTHQLMANARANRSAALYRKQMYKECIIDIQAALELGYPEDKRKKLQERGLKAMTKLNQDKDKDREDSEDSKSDEDHQNGTNGIESLIITDSIENGDKKDISDVEIKQEDDQDKFIKPRYLLNPEVMSVPYGPSEEAPANSKGLSIKYSEEYGRHLVANQHFKPGEILTVEKPYCWVIYRDKFYTHCHHCLERSSCLIPCSQCPIAQYCSEKCRSASWKLAHHLECPVVNVLLNLLNVEEDKIRMVMKIIRLMITVTSGGKNIDDLRKDMAIAEANPDNRTAGFTDAGCLESTSARSALSLATNMTTRPLIGISAFACISALTAMLLATQTKFFGKKYQLAELKDVDKVPDIKFCGSIMLRACVITSSNCFSIQPEPGIKVGSGLYVAHSLYNHSCAPNTFRHFEGLTMITRAMQPLNPGEQVFTGYGADYSYMPLAKRKEKLMEEYYFDCQCPACLNDWPTYATILEKHVGSIRKNKQLVERLKPYKQRLLNNKYDIEAVKQVLEILYSEPTVAKPCEEILHAVQYLRCYYLGKLHKSK</sequence>
<dbReference type="GO" id="GO:0042826">
    <property type="term" value="F:histone deacetylase binding"/>
    <property type="evidence" value="ECO:0007669"/>
    <property type="project" value="TreeGrafter"/>
</dbReference>
<dbReference type="InterPro" id="IPR052097">
    <property type="entry name" value="SET-MYND_domain_protein"/>
</dbReference>
<keyword evidence="12" id="KW-1185">Reference proteome</keyword>
<reference evidence="11" key="1">
    <citation type="submission" date="2020-03" db="EMBL/GenBank/DDBJ databases">
        <authorList>
            <person name="Chebbi M.A."/>
            <person name="Drezen J.M."/>
        </authorList>
    </citation>
    <scope>NUCLEOTIDE SEQUENCE</scope>
    <source>
        <tissue evidence="11">Whole body</tissue>
    </source>
</reference>
<keyword evidence="6" id="KW-0862">Zinc</keyword>
<accession>A0A8J5UTA9</accession>
<keyword evidence="4" id="KW-0479">Metal-binding</keyword>
<dbReference type="AlphaFoldDB" id="A0A8J5UTA9"/>
<dbReference type="PANTHER" id="PTHR46165:SF2">
    <property type="entry name" value="SET AND MYND DOMAIN-CONTAINING PROTEIN 4"/>
    <property type="match status" value="1"/>
</dbReference>
<feature type="compositionally biased region" description="Basic and acidic residues" evidence="8">
    <location>
        <begin position="144"/>
        <end position="164"/>
    </location>
</feature>
<keyword evidence="1" id="KW-0489">Methyltransferase</keyword>
<evidence type="ECO:0000313" key="11">
    <source>
        <dbReference type="EMBL" id="KAG8041072.1"/>
    </source>
</evidence>
<dbReference type="GO" id="GO:0005737">
    <property type="term" value="C:cytoplasm"/>
    <property type="evidence" value="ECO:0007669"/>
    <property type="project" value="TreeGrafter"/>
</dbReference>
<dbReference type="PROSITE" id="PS50865">
    <property type="entry name" value="ZF_MYND_2"/>
    <property type="match status" value="1"/>
</dbReference>
<evidence type="ECO:0000256" key="4">
    <source>
        <dbReference type="ARBA" id="ARBA00022723"/>
    </source>
</evidence>
<dbReference type="GO" id="GO:0032259">
    <property type="term" value="P:methylation"/>
    <property type="evidence" value="ECO:0007669"/>
    <property type="project" value="UniProtKB-KW"/>
</dbReference>
<dbReference type="GO" id="GO:0005634">
    <property type="term" value="C:nucleus"/>
    <property type="evidence" value="ECO:0007669"/>
    <property type="project" value="TreeGrafter"/>
</dbReference>
<organism evidence="11 12">
    <name type="scientific">Cotesia typhae</name>
    <dbReference type="NCBI Taxonomy" id="2053667"/>
    <lineage>
        <taxon>Eukaryota</taxon>
        <taxon>Metazoa</taxon>
        <taxon>Ecdysozoa</taxon>
        <taxon>Arthropoda</taxon>
        <taxon>Hexapoda</taxon>
        <taxon>Insecta</taxon>
        <taxon>Pterygota</taxon>
        <taxon>Neoptera</taxon>
        <taxon>Endopterygota</taxon>
        <taxon>Hymenoptera</taxon>
        <taxon>Apocrita</taxon>
        <taxon>Ichneumonoidea</taxon>
        <taxon>Braconidae</taxon>
        <taxon>Microgastrinae</taxon>
        <taxon>Cotesia</taxon>
    </lineage>
</organism>
<protein>
    <recommendedName>
        <fullName evidence="13">SET and MYND domain-containing protein 4</fullName>
    </recommendedName>
</protein>